<dbReference type="Gene3D" id="2.40.10.120">
    <property type="match status" value="1"/>
</dbReference>
<keyword evidence="2 6" id="KW-0378">Hydrolase</keyword>
<sequence length="396" mass="39056">MSHNTDAPLGAPWAHQQQEPQPQVPAPPPESGEPPRRKRPLRAVLISLGLVVLLALVGVAVGHYAWGPKAPPAPPASQVRATPPFDVAAVVAKVSPAVVDIDVDLGLEGGGAAGTGIVLSADGLVLTNNHVVEGATAMHVTDVGNGRGYDATVLGYDRSHDIALLKLSGASGLVTATLGDSGAVQVGDGVVGIGNAGGVGGAPSASPGKVTALGQQVTAADEVTGATETLTGLLQVDADIQSGDSGGPLADVQGHVIGIDTAANAGYVFDKGLRPHEGFAIPITPAAAIAQRILAGQSSDTIHIGPSAFVGLTVVDGGNGSGALIKSVVAGGPAAKLGLKPNLLVVGIDDKPVTSATTLIALMDTHHPGDHLRVTVAGQGGKTATVTLVPVSGPIG</sequence>
<keyword evidence="1 6" id="KW-0645">Protease</keyword>
<gene>
    <name evidence="6" type="ORF">VSH64_26820</name>
</gene>
<feature type="domain" description="PDZ" evidence="5">
    <location>
        <begin position="305"/>
        <end position="357"/>
    </location>
</feature>
<feature type="transmembrane region" description="Helical" evidence="4">
    <location>
        <begin position="43"/>
        <end position="66"/>
    </location>
</feature>
<dbReference type="InterPro" id="IPR009003">
    <property type="entry name" value="Peptidase_S1_PA"/>
</dbReference>
<dbReference type="SUPFAM" id="SSF50156">
    <property type="entry name" value="PDZ domain-like"/>
    <property type="match status" value="1"/>
</dbReference>
<dbReference type="InterPro" id="IPR051201">
    <property type="entry name" value="Chloro_Bact_Ser_Proteases"/>
</dbReference>
<evidence type="ECO:0000259" key="5">
    <source>
        <dbReference type="PROSITE" id="PS50106"/>
    </source>
</evidence>
<dbReference type="SUPFAM" id="SSF50494">
    <property type="entry name" value="Trypsin-like serine proteases"/>
    <property type="match status" value="1"/>
</dbReference>
<proteinExistence type="predicted"/>
<dbReference type="PANTHER" id="PTHR43343">
    <property type="entry name" value="PEPTIDASE S12"/>
    <property type="match status" value="1"/>
</dbReference>
<keyword evidence="7" id="KW-1185">Reference proteome</keyword>
<dbReference type="EMBL" id="CP142149">
    <property type="protein sequence ID" value="WSE26493.1"/>
    <property type="molecule type" value="Genomic_DNA"/>
</dbReference>
<dbReference type="EC" id="3.4.21.-" evidence="6"/>
<feature type="region of interest" description="Disordered" evidence="3">
    <location>
        <begin position="1"/>
        <end position="37"/>
    </location>
</feature>
<dbReference type="Pfam" id="PF13180">
    <property type="entry name" value="PDZ_2"/>
    <property type="match status" value="1"/>
</dbReference>
<name>A0ABZ1HY38_9PSEU</name>
<protein>
    <submittedName>
        <fullName evidence="6">S1C family serine protease</fullName>
        <ecNumber evidence="6">3.4.21.-</ecNumber>
    </submittedName>
</protein>
<dbReference type="Gene3D" id="2.30.42.10">
    <property type="match status" value="1"/>
</dbReference>
<accession>A0ABZ1HY38</accession>
<dbReference type="PRINTS" id="PR00834">
    <property type="entry name" value="PROTEASES2C"/>
</dbReference>
<evidence type="ECO:0000313" key="6">
    <source>
        <dbReference type="EMBL" id="WSE26493.1"/>
    </source>
</evidence>
<dbReference type="Pfam" id="PF13365">
    <property type="entry name" value="Trypsin_2"/>
    <property type="match status" value="1"/>
</dbReference>
<dbReference type="GO" id="GO:0008233">
    <property type="term" value="F:peptidase activity"/>
    <property type="evidence" value="ECO:0007669"/>
    <property type="project" value="UniProtKB-KW"/>
</dbReference>
<evidence type="ECO:0000256" key="2">
    <source>
        <dbReference type="ARBA" id="ARBA00022801"/>
    </source>
</evidence>
<dbReference type="Proteomes" id="UP001330812">
    <property type="component" value="Chromosome"/>
</dbReference>
<evidence type="ECO:0000256" key="1">
    <source>
        <dbReference type="ARBA" id="ARBA00022670"/>
    </source>
</evidence>
<feature type="compositionally biased region" description="Pro residues" evidence="3">
    <location>
        <begin position="22"/>
        <end position="32"/>
    </location>
</feature>
<keyword evidence="4" id="KW-1133">Transmembrane helix</keyword>
<keyword evidence="4" id="KW-0472">Membrane</keyword>
<dbReference type="SMART" id="SM00228">
    <property type="entry name" value="PDZ"/>
    <property type="match status" value="1"/>
</dbReference>
<dbReference type="PROSITE" id="PS50106">
    <property type="entry name" value="PDZ"/>
    <property type="match status" value="1"/>
</dbReference>
<dbReference type="RefSeq" id="WP_326565464.1">
    <property type="nucleotide sequence ID" value="NZ_CP142149.1"/>
</dbReference>
<dbReference type="GO" id="GO:0006508">
    <property type="term" value="P:proteolysis"/>
    <property type="evidence" value="ECO:0007669"/>
    <property type="project" value="UniProtKB-KW"/>
</dbReference>
<organism evidence="6 7">
    <name type="scientific">Amycolatopsis rhabdoformis</name>
    <dbReference type="NCBI Taxonomy" id="1448059"/>
    <lineage>
        <taxon>Bacteria</taxon>
        <taxon>Bacillati</taxon>
        <taxon>Actinomycetota</taxon>
        <taxon>Actinomycetes</taxon>
        <taxon>Pseudonocardiales</taxon>
        <taxon>Pseudonocardiaceae</taxon>
        <taxon>Amycolatopsis</taxon>
    </lineage>
</organism>
<dbReference type="InterPro" id="IPR001940">
    <property type="entry name" value="Peptidase_S1C"/>
</dbReference>
<dbReference type="InterPro" id="IPR001478">
    <property type="entry name" value="PDZ"/>
</dbReference>
<evidence type="ECO:0000256" key="4">
    <source>
        <dbReference type="SAM" id="Phobius"/>
    </source>
</evidence>
<evidence type="ECO:0000313" key="7">
    <source>
        <dbReference type="Proteomes" id="UP001330812"/>
    </source>
</evidence>
<feature type="compositionally biased region" description="Low complexity" evidence="3">
    <location>
        <begin position="11"/>
        <end position="21"/>
    </location>
</feature>
<dbReference type="PANTHER" id="PTHR43343:SF3">
    <property type="entry name" value="PROTEASE DO-LIKE 8, CHLOROPLASTIC"/>
    <property type="match status" value="1"/>
</dbReference>
<reference evidence="6 7" key="1">
    <citation type="journal article" date="2015" name="Int. J. Syst. Evol. Microbiol.">
        <title>Amycolatopsis rhabdoformis sp. nov., an actinomycete isolated from a tropical forest soil.</title>
        <authorList>
            <person name="Souza W.R."/>
            <person name="Silva R.E."/>
            <person name="Goodfellow M."/>
            <person name="Busarakam K."/>
            <person name="Figueiro F.S."/>
            <person name="Ferreira D."/>
            <person name="Rodrigues-Filho E."/>
            <person name="Moraes L.A.B."/>
            <person name="Zucchi T.D."/>
        </authorList>
    </citation>
    <scope>NUCLEOTIDE SEQUENCE [LARGE SCALE GENOMIC DNA]</scope>
    <source>
        <strain evidence="6 7">NCIMB 14900</strain>
    </source>
</reference>
<keyword evidence="4" id="KW-0812">Transmembrane</keyword>
<evidence type="ECO:0000256" key="3">
    <source>
        <dbReference type="SAM" id="MobiDB-lite"/>
    </source>
</evidence>
<dbReference type="InterPro" id="IPR036034">
    <property type="entry name" value="PDZ_sf"/>
</dbReference>